<reference evidence="2 3" key="1">
    <citation type="journal article" date="2024" name="Nat. Commun.">
        <title>Phylogenomics reveals the evolutionary origins of lichenization in chlorophyte algae.</title>
        <authorList>
            <person name="Puginier C."/>
            <person name="Libourel C."/>
            <person name="Otte J."/>
            <person name="Skaloud P."/>
            <person name="Haon M."/>
            <person name="Grisel S."/>
            <person name="Petersen M."/>
            <person name="Berrin J.G."/>
            <person name="Delaux P.M."/>
            <person name="Dal Grande F."/>
            <person name="Keller J."/>
        </authorList>
    </citation>
    <scope>NUCLEOTIDE SEQUENCE [LARGE SCALE GENOMIC DNA]</scope>
    <source>
        <strain evidence="2 3">SAG 2523</strain>
    </source>
</reference>
<feature type="region of interest" description="Disordered" evidence="1">
    <location>
        <begin position="1"/>
        <end position="24"/>
    </location>
</feature>
<protein>
    <submittedName>
        <fullName evidence="2">Uncharacterized protein</fullName>
    </submittedName>
</protein>
<accession>A0AAW1S4J2</accession>
<evidence type="ECO:0000256" key="1">
    <source>
        <dbReference type="SAM" id="MobiDB-lite"/>
    </source>
</evidence>
<keyword evidence="3" id="KW-1185">Reference proteome</keyword>
<proteinExistence type="predicted"/>
<evidence type="ECO:0000313" key="3">
    <source>
        <dbReference type="Proteomes" id="UP001485043"/>
    </source>
</evidence>
<dbReference type="AlphaFoldDB" id="A0AAW1S4J2"/>
<gene>
    <name evidence="2" type="ORF">WJX84_002757</name>
</gene>
<name>A0AAW1S4J2_9CHLO</name>
<comment type="caution">
    <text evidence="2">The sequence shown here is derived from an EMBL/GenBank/DDBJ whole genome shotgun (WGS) entry which is preliminary data.</text>
</comment>
<dbReference type="Proteomes" id="UP001485043">
    <property type="component" value="Unassembled WGS sequence"/>
</dbReference>
<dbReference type="EMBL" id="JALJOV010001796">
    <property type="protein sequence ID" value="KAK9840847.1"/>
    <property type="molecule type" value="Genomic_DNA"/>
</dbReference>
<sequence>MEDDKPRNGSALPSLLLDESQPAQRTAASGLLCGVIGVATSLSLMASPALANNSPSTVRATQDIGKPSPPPKQSSSTSSEPEKVSPVRSALNGILGKDGPIGTPAAPNTTAGGGSTGLAERR</sequence>
<evidence type="ECO:0000313" key="2">
    <source>
        <dbReference type="EMBL" id="KAK9840847.1"/>
    </source>
</evidence>
<feature type="compositionally biased region" description="Polar residues" evidence="1">
    <location>
        <begin position="50"/>
        <end position="60"/>
    </location>
</feature>
<feature type="region of interest" description="Disordered" evidence="1">
    <location>
        <begin position="50"/>
        <end position="122"/>
    </location>
</feature>
<organism evidence="2 3">
    <name type="scientific">Apatococcus fuscideae</name>
    <dbReference type="NCBI Taxonomy" id="2026836"/>
    <lineage>
        <taxon>Eukaryota</taxon>
        <taxon>Viridiplantae</taxon>
        <taxon>Chlorophyta</taxon>
        <taxon>core chlorophytes</taxon>
        <taxon>Trebouxiophyceae</taxon>
        <taxon>Chlorellales</taxon>
        <taxon>Chlorellaceae</taxon>
        <taxon>Apatococcus</taxon>
    </lineage>
</organism>